<dbReference type="Gene3D" id="2.40.30.170">
    <property type="match status" value="1"/>
</dbReference>
<keyword evidence="4" id="KW-1003">Cell membrane</keyword>
<dbReference type="Pfam" id="PF25876">
    <property type="entry name" value="HH_MFP_RND"/>
    <property type="match status" value="1"/>
</dbReference>
<feature type="domain" description="Multidrug resistance protein MdtA-like beta-barrel" evidence="11">
    <location>
        <begin position="226"/>
        <end position="318"/>
    </location>
</feature>
<evidence type="ECO:0000259" key="12">
    <source>
        <dbReference type="Pfam" id="PF25967"/>
    </source>
</evidence>
<dbReference type="InterPro" id="IPR058627">
    <property type="entry name" value="MdtA-like_C"/>
</dbReference>
<dbReference type="Pfam" id="PF25944">
    <property type="entry name" value="Beta-barrel_RND"/>
    <property type="match status" value="1"/>
</dbReference>
<dbReference type="InterPro" id="IPR058624">
    <property type="entry name" value="MdtA-like_HH"/>
</dbReference>
<dbReference type="AlphaFoldDB" id="A0A1I7HYI0"/>
<dbReference type="SUPFAM" id="SSF111369">
    <property type="entry name" value="HlyD-like secretion proteins"/>
    <property type="match status" value="1"/>
</dbReference>
<dbReference type="Gene3D" id="6.10.140.1990">
    <property type="match status" value="1"/>
</dbReference>
<dbReference type="Pfam" id="PF25917">
    <property type="entry name" value="BSH_RND"/>
    <property type="match status" value="1"/>
</dbReference>
<dbReference type="Gene3D" id="2.40.420.20">
    <property type="match status" value="1"/>
</dbReference>
<evidence type="ECO:0000256" key="2">
    <source>
        <dbReference type="ARBA" id="ARBA00009477"/>
    </source>
</evidence>
<feature type="domain" description="Multidrug resistance protein MdtA-like alpha-helical hairpin" evidence="9">
    <location>
        <begin position="112"/>
        <end position="188"/>
    </location>
</feature>
<organism evidence="13 14">
    <name type="scientific">Paenacidovorax caeni</name>
    <dbReference type="NCBI Taxonomy" id="343013"/>
    <lineage>
        <taxon>Bacteria</taxon>
        <taxon>Pseudomonadati</taxon>
        <taxon>Pseudomonadota</taxon>
        <taxon>Betaproteobacteria</taxon>
        <taxon>Burkholderiales</taxon>
        <taxon>Comamonadaceae</taxon>
        <taxon>Paenacidovorax</taxon>
    </lineage>
</organism>
<dbReference type="RefSeq" id="WP_054257393.1">
    <property type="nucleotide sequence ID" value="NZ_CYIG01000038.1"/>
</dbReference>
<dbReference type="GO" id="GO:0015562">
    <property type="term" value="F:efflux transmembrane transporter activity"/>
    <property type="evidence" value="ECO:0007669"/>
    <property type="project" value="TreeGrafter"/>
</dbReference>
<dbReference type="GO" id="GO:0019898">
    <property type="term" value="C:extrinsic component of membrane"/>
    <property type="evidence" value="ECO:0007669"/>
    <property type="project" value="InterPro"/>
</dbReference>
<evidence type="ECO:0000259" key="9">
    <source>
        <dbReference type="Pfam" id="PF25876"/>
    </source>
</evidence>
<sequence>MLLTRKSFTPARIAALAAVLAAAAIGAKLLFFSAPPAPHFVTATATRGDLEDAVLATGTVQAFKQVSVGAQVSGQVKTLFVELGQRVKKGQPVAEIDSTTQQNTVRNAEAALENVRAQLAAQKAALVQAELGYRRQKHLLDNEAGARADYEAAEAQLATTRANIAALQAQIKQAEITADTAKVNLGYTKIVSPIDGIVVALVVQQGQTVNANQTTPTIIKVAQLDTVTVKTQISEADVVKVEPGLPVYFTILGQPDQRYHAQLRTIEPATDAILTEGTGVSSSSTSASTTTAIYYNGLFDVPNPDNKLRISMTAQVTIVRAQAKGVVIIPASALGPRGQDGRYSVRVLGANGQPTARHIRVGINNNVNAEVTEGLAEGDKVVLGEAAAGAPAQSGMARPPMRL</sequence>
<protein>
    <submittedName>
        <fullName evidence="13">Membrane fusion protein, macrolide-specific efflux system</fullName>
    </submittedName>
</protein>
<dbReference type="GO" id="GO:1990961">
    <property type="term" value="P:xenobiotic detoxification by transmembrane export across the plasma membrane"/>
    <property type="evidence" value="ECO:0007669"/>
    <property type="project" value="InterPro"/>
</dbReference>
<dbReference type="InterPro" id="IPR058625">
    <property type="entry name" value="MdtA-like_BSH"/>
</dbReference>
<dbReference type="OrthoDB" id="9784484at2"/>
<evidence type="ECO:0000256" key="1">
    <source>
        <dbReference type="ARBA" id="ARBA00004236"/>
    </source>
</evidence>
<feature type="domain" description="Multidrug resistance protein MdtA-like barrel-sandwich hybrid" evidence="10">
    <location>
        <begin position="65"/>
        <end position="219"/>
    </location>
</feature>
<keyword evidence="7" id="KW-0472">Membrane</keyword>
<evidence type="ECO:0000259" key="11">
    <source>
        <dbReference type="Pfam" id="PF25944"/>
    </source>
</evidence>
<evidence type="ECO:0000256" key="3">
    <source>
        <dbReference type="ARBA" id="ARBA00022448"/>
    </source>
</evidence>
<feature type="coiled-coil region" evidence="8">
    <location>
        <begin position="98"/>
        <end position="125"/>
    </location>
</feature>
<evidence type="ECO:0000256" key="7">
    <source>
        <dbReference type="ARBA" id="ARBA00023136"/>
    </source>
</evidence>
<gene>
    <name evidence="13" type="ORF">SAMN04489707_101330</name>
</gene>
<dbReference type="Pfam" id="PF25967">
    <property type="entry name" value="RND-MFP_C"/>
    <property type="match status" value="1"/>
</dbReference>
<proteinExistence type="inferred from homology"/>
<evidence type="ECO:0000256" key="4">
    <source>
        <dbReference type="ARBA" id="ARBA00022475"/>
    </source>
</evidence>
<dbReference type="InterPro" id="IPR058626">
    <property type="entry name" value="MdtA-like_b-barrel"/>
</dbReference>
<keyword evidence="14" id="KW-1185">Reference proteome</keyword>
<dbReference type="GO" id="GO:0030313">
    <property type="term" value="C:cell envelope"/>
    <property type="evidence" value="ECO:0007669"/>
    <property type="project" value="UniProtKB-SubCell"/>
</dbReference>
<keyword evidence="5" id="KW-0997">Cell inner membrane</keyword>
<evidence type="ECO:0000256" key="8">
    <source>
        <dbReference type="SAM" id="Coils"/>
    </source>
</evidence>
<evidence type="ECO:0000256" key="6">
    <source>
        <dbReference type="ARBA" id="ARBA00023054"/>
    </source>
</evidence>
<keyword evidence="6 8" id="KW-0175">Coiled coil</keyword>
<comment type="similarity">
    <text evidence="2">Belongs to the membrane fusion protein (MFP) (TC 8.A.1) family.</text>
</comment>
<evidence type="ECO:0000259" key="10">
    <source>
        <dbReference type="Pfam" id="PF25917"/>
    </source>
</evidence>
<dbReference type="InterPro" id="IPR030190">
    <property type="entry name" value="MacA_alpha-hairpin_sf"/>
</dbReference>
<dbReference type="PANTHER" id="PTHR30469">
    <property type="entry name" value="MULTIDRUG RESISTANCE PROTEIN MDTA"/>
    <property type="match status" value="1"/>
</dbReference>
<feature type="coiled-coil region" evidence="8">
    <location>
        <begin position="150"/>
        <end position="184"/>
    </location>
</feature>
<evidence type="ECO:0000313" key="14">
    <source>
        <dbReference type="Proteomes" id="UP000183656"/>
    </source>
</evidence>
<dbReference type="Gene3D" id="2.40.50.100">
    <property type="match status" value="1"/>
</dbReference>
<evidence type="ECO:0000313" key="13">
    <source>
        <dbReference type="EMBL" id="SFU65764.1"/>
    </source>
</evidence>
<dbReference type="NCBIfam" id="TIGR01730">
    <property type="entry name" value="RND_mfp"/>
    <property type="match status" value="1"/>
</dbReference>
<dbReference type="EMBL" id="FPBX01000013">
    <property type="protein sequence ID" value="SFU65764.1"/>
    <property type="molecule type" value="Genomic_DNA"/>
</dbReference>
<comment type="subcellular location">
    <subcellularLocation>
        <location evidence="1">Cell membrane</location>
    </subcellularLocation>
</comment>
<dbReference type="Proteomes" id="UP000183656">
    <property type="component" value="Unassembled WGS sequence"/>
</dbReference>
<keyword evidence="3" id="KW-0813">Transport</keyword>
<name>A0A1I7HYI0_9BURK</name>
<dbReference type="PANTHER" id="PTHR30469:SF33">
    <property type="entry name" value="SLR1207 PROTEIN"/>
    <property type="match status" value="1"/>
</dbReference>
<dbReference type="GO" id="GO:1990195">
    <property type="term" value="C:macrolide transmembrane transporter complex"/>
    <property type="evidence" value="ECO:0007669"/>
    <property type="project" value="InterPro"/>
</dbReference>
<evidence type="ECO:0000256" key="5">
    <source>
        <dbReference type="ARBA" id="ARBA00022519"/>
    </source>
</evidence>
<reference evidence="13 14" key="1">
    <citation type="submission" date="2016-10" db="EMBL/GenBank/DDBJ databases">
        <authorList>
            <person name="de Groot N.N."/>
        </authorList>
    </citation>
    <scope>NUCLEOTIDE SEQUENCE [LARGE SCALE GENOMIC DNA]</scope>
    <source>
        <strain evidence="13 14">R-24608</strain>
    </source>
</reference>
<dbReference type="STRING" id="343013.SAMN04489707_101330"/>
<feature type="domain" description="Multidrug resistance protein MdtA-like C-terminal permuted SH3" evidence="12">
    <location>
        <begin position="326"/>
        <end position="386"/>
    </location>
</feature>
<accession>A0A1I7HYI0</accession>
<dbReference type="InterPro" id="IPR006143">
    <property type="entry name" value="RND_pump_MFP"/>
</dbReference>
<dbReference type="GO" id="GO:1990281">
    <property type="term" value="C:efflux pump complex"/>
    <property type="evidence" value="ECO:0007669"/>
    <property type="project" value="TreeGrafter"/>
</dbReference>